<dbReference type="CDD" id="cd00609">
    <property type="entry name" value="AAT_like"/>
    <property type="match status" value="1"/>
</dbReference>
<dbReference type="PANTHER" id="PTHR11879">
    <property type="entry name" value="ASPARTATE AMINOTRANSFERASE"/>
    <property type="match status" value="1"/>
</dbReference>
<gene>
    <name evidence="8" type="ORF">HTEP1355_LOCUS9547</name>
</gene>
<dbReference type="InterPro" id="IPR015422">
    <property type="entry name" value="PyrdxlP-dep_Trfase_small"/>
</dbReference>
<evidence type="ECO:0000256" key="4">
    <source>
        <dbReference type="ARBA" id="ARBA00022576"/>
    </source>
</evidence>
<keyword evidence="4" id="KW-0032">Aminotransferase</keyword>
<proteinExistence type="inferred from homology"/>
<evidence type="ECO:0000256" key="3">
    <source>
        <dbReference type="ARBA" id="ARBA00011738"/>
    </source>
</evidence>
<evidence type="ECO:0000256" key="5">
    <source>
        <dbReference type="ARBA" id="ARBA00022679"/>
    </source>
</evidence>
<dbReference type="InterPro" id="IPR015424">
    <property type="entry name" value="PyrdxlP-dep_Trfase"/>
</dbReference>
<evidence type="ECO:0000313" key="8">
    <source>
        <dbReference type="EMBL" id="CAD8795907.1"/>
    </source>
</evidence>
<dbReference type="SUPFAM" id="SSF53383">
    <property type="entry name" value="PLP-dependent transferases"/>
    <property type="match status" value="1"/>
</dbReference>
<dbReference type="InterPro" id="IPR000796">
    <property type="entry name" value="Asp_trans"/>
</dbReference>
<dbReference type="GO" id="GO:0030170">
    <property type="term" value="F:pyridoxal phosphate binding"/>
    <property type="evidence" value="ECO:0007669"/>
    <property type="project" value="InterPro"/>
</dbReference>
<dbReference type="GO" id="GO:0006520">
    <property type="term" value="P:amino acid metabolic process"/>
    <property type="evidence" value="ECO:0007669"/>
    <property type="project" value="InterPro"/>
</dbReference>
<feature type="domain" description="Aminotransferase class I/classII large" evidence="7">
    <location>
        <begin position="30"/>
        <end position="386"/>
    </location>
</feature>
<dbReference type="PRINTS" id="PR00799">
    <property type="entry name" value="TRANSAMINASE"/>
</dbReference>
<dbReference type="Gene3D" id="3.40.640.10">
    <property type="entry name" value="Type I PLP-dependent aspartate aminotransferase-like (Major domain)"/>
    <property type="match status" value="1"/>
</dbReference>
<dbReference type="Gene3D" id="3.90.1150.10">
    <property type="entry name" value="Aspartate Aminotransferase, domain 1"/>
    <property type="match status" value="1"/>
</dbReference>
<evidence type="ECO:0000256" key="6">
    <source>
        <dbReference type="ARBA" id="ARBA00022898"/>
    </source>
</evidence>
<keyword evidence="5" id="KW-0808">Transferase</keyword>
<dbReference type="EMBL" id="HBFN01016383">
    <property type="protein sequence ID" value="CAD8795907.1"/>
    <property type="molecule type" value="Transcribed_RNA"/>
</dbReference>
<comment type="similarity">
    <text evidence="2">Belongs to the class-I pyridoxal-phosphate-dependent aminotransferase family.</text>
</comment>
<dbReference type="GO" id="GO:0004069">
    <property type="term" value="F:L-aspartate:2-oxoglutarate aminotransferase activity"/>
    <property type="evidence" value="ECO:0007669"/>
    <property type="project" value="UniProtKB-EC"/>
</dbReference>
<name>A0A7S0YVW3_9CRYP</name>
<protein>
    <recommendedName>
        <fullName evidence="7">Aminotransferase class I/classII large domain-containing protein</fullName>
    </recommendedName>
</protein>
<evidence type="ECO:0000259" key="7">
    <source>
        <dbReference type="Pfam" id="PF00155"/>
    </source>
</evidence>
<sequence>MPGFFADVPASPPDPLLSIDGRFRSDTRTSKLNLGIGVLRKVDSSPHEFSTVIKAAKSVPVSTFYPSPAGDQTFLKLSSELVLGEVNPRVMAVQTVGGSGALRVCAELLVSQGITSMMLPNPSWANHKPLLSGGGCTITEYKYLDDETHTVDIEGMLGALQSAPNKTAIMLQVAAHNPTGVDLTGEQWERVLAVFKKREGEIFPVFDSAYQGLAKGLEEDVAVVRRFLKEGMEFIVCNSHSKNFGLYGERVGSCFVACESAEVAANVSSRCQLRIRWNYSVPPLFGARIVASILGDPALRKEWEAELAAARDQLNKAHGALAGAIRGSGLPARLSSPKLGLFSQLFLTDAQVLALEKDHGIYAGPGGRLNVSSLTEEAARQVAEAVVAVLKE</sequence>
<evidence type="ECO:0000256" key="2">
    <source>
        <dbReference type="ARBA" id="ARBA00007441"/>
    </source>
</evidence>
<dbReference type="AlphaFoldDB" id="A0A7S0YVW3"/>
<comment type="subunit">
    <text evidence="3">Homodimer.</text>
</comment>
<comment type="cofactor">
    <cofactor evidence="1">
        <name>pyridoxal 5'-phosphate</name>
        <dbReference type="ChEBI" id="CHEBI:597326"/>
    </cofactor>
</comment>
<dbReference type="InterPro" id="IPR015421">
    <property type="entry name" value="PyrdxlP-dep_Trfase_major"/>
</dbReference>
<evidence type="ECO:0000256" key="1">
    <source>
        <dbReference type="ARBA" id="ARBA00001933"/>
    </source>
</evidence>
<keyword evidence="6" id="KW-0663">Pyridoxal phosphate</keyword>
<dbReference type="PANTHER" id="PTHR11879:SF22">
    <property type="entry name" value="ASPARTATE AMINOTRANSFERASE, MITOCHONDRIAL"/>
    <property type="match status" value="1"/>
</dbReference>
<dbReference type="Pfam" id="PF00155">
    <property type="entry name" value="Aminotran_1_2"/>
    <property type="match status" value="1"/>
</dbReference>
<accession>A0A7S0YVW3</accession>
<dbReference type="InterPro" id="IPR004839">
    <property type="entry name" value="Aminotransferase_I/II_large"/>
</dbReference>
<reference evidence="8" key="1">
    <citation type="submission" date="2021-01" db="EMBL/GenBank/DDBJ databases">
        <authorList>
            <person name="Corre E."/>
            <person name="Pelletier E."/>
            <person name="Niang G."/>
            <person name="Scheremetjew M."/>
            <person name="Finn R."/>
            <person name="Kale V."/>
            <person name="Holt S."/>
            <person name="Cochrane G."/>
            <person name="Meng A."/>
            <person name="Brown T."/>
            <person name="Cohen L."/>
        </authorList>
    </citation>
    <scope>NUCLEOTIDE SEQUENCE</scope>
    <source>
        <strain evidence="8">CCMP443</strain>
    </source>
</reference>
<organism evidence="8">
    <name type="scientific">Hemiselmis tepida</name>
    <dbReference type="NCBI Taxonomy" id="464990"/>
    <lineage>
        <taxon>Eukaryota</taxon>
        <taxon>Cryptophyceae</taxon>
        <taxon>Cryptomonadales</taxon>
        <taxon>Hemiselmidaceae</taxon>
        <taxon>Hemiselmis</taxon>
    </lineage>
</organism>